<dbReference type="GO" id="GO:0052621">
    <property type="term" value="F:diguanylate cyclase activity"/>
    <property type="evidence" value="ECO:0007669"/>
    <property type="project" value="UniProtKB-EC"/>
</dbReference>
<dbReference type="GO" id="GO:0005886">
    <property type="term" value="C:plasma membrane"/>
    <property type="evidence" value="ECO:0007669"/>
    <property type="project" value="TreeGrafter"/>
</dbReference>
<dbReference type="EC" id="2.7.7.65" evidence="1"/>
<dbReference type="InterPro" id="IPR043128">
    <property type="entry name" value="Rev_trsase/Diguanyl_cyclase"/>
</dbReference>
<proteinExistence type="predicted"/>
<dbReference type="Proteomes" id="UP000186074">
    <property type="component" value="Chromosome"/>
</dbReference>
<dbReference type="PANTHER" id="PTHR45138:SF9">
    <property type="entry name" value="DIGUANYLATE CYCLASE DGCM-RELATED"/>
    <property type="match status" value="1"/>
</dbReference>
<dbReference type="Gene3D" id="3.30.70.270">
    <property type="match status" value="1"/>
</dbReference>
<dbReference type="CDD" id="cd01949">
    <property type="entry name" value="GGDEF"/>
    <property type="match status" value="1"/>
</dbReference>
<dbReference type="OrthoDB" id="5347421at2"/>
<feature type="domain" description="GGDEF" evidence="3">
    <location>
        <begin position="176"/>
        <end position="314"/>
    </location>
</feature>
<reference evidence="4 5" key="1">
    <citation type="submission" date="2017-01" db="EMBL/GenBank/DDBJ databases">
        <title>Genome sequencing of Arcobacter sp. LPB0137.</title>
        <authorList>
            <person name="Lee G.-W."/>
            <person name="Yi H."/>
        </authorList>
    </citation>
    <scope>NUCLEOTIDE SEQUENCE [LARGE SCALE GENOMIC DNA]</scope>
    <source>
        <strain evidence="4 5">LPB0137</strain>
    </source>
</reference>
<evidence type="ECO:0000256" key="2">
    <source>
        <dbReference type="ARBA" id="ARBA00034247"/>
    </source>
</evidence>
<protein>
    <recommendedName>
        <fullName evidence="1">diguanylate cyclase</fullName>
        <ecNumber evidence="1">2.7.7.65</ecNumber>
    </recommendedName>
</protein>
<dbReference type="NCBIfam" id="TIGR00254">
    <property type="entry name" value="GGDEF"/>
    <property type="match status" value="1"/>
</dbReference>
<sequence>MKNKILELIKSSANNEKDFDALNSIFNLHEQLQYATNINQMAEDIFLWLKKEFNIDNVVFALFDINTNQREELLVEGEDFYLDDEHSCFFIINTHTNLNATVSFSVASNVHYQIMQSKYATIEAAFFQISPIIQNGIIKKNFIESSSLDSVTKVYNRNYLIENLTKHLNLSKNKKDEIYFLMVGVDRFKAVIDEFDYDAGDRVLIELAKVIHSNINEFDMVARLNADEFLVTIVSSSSEFEAIQIAEKIIKDFSVKKIIVNDETNQTLLKTTCIGFDTLHISKDEEITNAIKNADIALYEAKNLGRSQLFKFADLKEEDTIDLF</sequence>
<evidence type="ECO:0000313" key="4">
    <source>
        <dbReference type="EMBL" id="APW65598.1"/>
    </source>
</evidence>
<gene>
    <name evidence="4" type="ORF">LPB137_06925</name>
</gene>
<dbReference type="SMART" id="SM00267">
    <property type="entry name" value="GGDEF"/>
    <property type="match status" value="1"/>
</dbReference>
<dbReference type="AlphaFoldDB" id="A0A1P8KM53"/>
<dbReference type="InterPro" id="IPR000160">
    <property type="entry name" value="GGDEF_dom"/>
</dbReference>
<evidence type="ECO:0000313" key="5">
    <source>
        <dbReference type="Proteomes" id="UP000186074"/>
    </source>
</evidence>
<dbReference type="EMBL" id="CP019070">
    <property type="protein sequence ID" value="APW65598.1"/>
    <property type="molecule type" value="Genomic_DNA"/>
</dbReference>
<evidence type="ECO:0000256" key="1">
    <source>
        <dbReference type="ARBA" id="ARBA00012528"/>
    </source>
</evidence>
<evidence type="ECO:0000259" key="3">
    <source>
        <dbReference type="PROSITE" id="PS50887"/>
    </source>
</evidence>
<accession>A0A1P8KM53</accession>
<keyword evidence="5" id="KW-1185">Reference proteome</keyword>
<dbReference type="PROSITE" id="PS50887">
    <property type="entry name" value="GGDEF"/>
    <property type="match status" value="1"/>
</dbReference>
<dbReference type="InterPro" id="IPR050469">
    <property type="entry name" value="Diguanylate_Cyclase"/>
</dbReference>
<dbReference type="GO" id="GO:1902201">
    <property type="term" value="P:negative regulation of bacterial-type flagellum-dependent cell motility"/>
    <property type="evidence" value="ECO:0007669"/>
    <property type="project" value="TreeGrafter"/>
</dbReference>
<dbReference type="Pfam" id="PF00990">
    <property type="entry name" value="GGDEF"/>
    <property type="match status" value="1"/>
</dbReference>
<name>A0A1P8KM53_9BACT</name>
<dbReference type="InterPro" id="IPR029787">
    <property type="entry name" value="Nucleotide_cyclase"/>
</dbReference>
<dbReference type="SUPFAM" id="SSF55073">
    <property type="entry name" value="Nucleotide cyclase"/>
    <property type="match status" value="1"/>
</dbReference>
<dbReference type="STRING" id="1850254.LPB137_06925"/>
<dbReference type="KEGG" id="alp:LPB137_06925"/>
<dbReference type="PANTHER" id="PTHR45138">
    <property type="entry name" value="REGULATORY COMPONENTS OF SENSORY TRANSDUCTION SYSTEM"/>
    <property type="match status" value="1"/>
</dbReference>
<comment type="catalytic activity">
    <reaction evidence="2">
        <text>2 GTP = 3',3'-c-di-GMP + 2 diphosphate</text>
        <dbReference type="Rhea" id="RHEA:24898"/>
        <dbReference type="ChEBI" id="CHEBI:33019"/>
        <dbReference type="ChEBI" id="CHEBI:37565"/>
        <dbReference type="ChEBI" id="CHEBI:58805"/>
        <dbReference type="EC" id="2.7.7.65"/>
    </reaction>
</comment>
<dbReference type="GO" id="GO:0043709">
    <property type="term" value="P:cell adhesion involved in single-species biofilm formation"/>
    <property type="evidence" value="ECO:0007669"/>
    <property type="project" value="TreeGrafter"/>
</dbReference>
<organism evidence="4 5">
    <name type="scientific">Poseidonibacter parvus</name>
    <dbReference type="NCBI Taxonomy" id="1850254"/>
    <lineage>
        <taxon>Bacteria</taxon>
        <taxon>Pseudomonadati</taxon>
        <taxon>Campylobacterota</taxon>
        <taxon>Epsilonproteobacteria</taxon>
        <taxon>Campylobacterales</taxon>
        <taxon>Arcobacteraceae</taxon>
        <taxon>Poseidonibacter</taxon>
    </lineage>
</organism>